<dbReference type="EMBL" id="JAVFKD010000002">
    <property type="protein sequence ID" value="KAK5996634.1"/>
    <property type="molecule type" value="Genomic_DNA"/>
</dbReference>
<evidence type="ECO:0000256" key="5">
    <source>
        <dbReference type="ARBA" id="ARBA00038359"/>
    </source>
</evidence>
<comment type="similarity">
    <text evidence="5">Belongs to the SAT4 family.</text>
</comment>
<evidence type="ECO:0000313" key="10">
    <source>
        <dbReference type="Proteomes" id="UP001338125"/>
    </source>
</evidence>
<feature type="transmembrane region" description="Helical" evidence="7">
    <location>
        <begin position="65"/>
        <end position="86"/>
    </location>
</feature>
<name>A0ABR0SX82_9HYPO</name>
<dbReference type="PANTHER" id="PTHR33048">
    <property type="entry name" value="PTH11-LIKE INTEGRAL MEMBRANE PROTEIN (AFU_ORTHOLOGUE AFUA_5G11245)"/>
    <property type="match status" value="1"/>
</dbReference>
<feature type="region of interest" description="Disordered" evidence="6">
    <location>
        <begin position="301"/>
        <end position="354"/>
    </location>
</feature>
<proteinExistence type="inferred from homology"/>
<comment type="subcellular location">
    <subcellularLocation>
        <location evidence="1">Membrane</location>
        <topology evidence="1">Multi-pass membrane protein</topology>
    </subcellularLocation>
</comment>
<keyword evidence="3 7" id="KW-1133">Transmembrane helix</keyword>
<feature type="transmembrane region" description="Helical" evidence="7">
    <location>
        <begin position="187"/>
        <end position="213"/>
    </location>
</feature>
<dbReference type="Proteomes" id="UP001338125">
    <property type="component" value="Unassembled WGS sequence"/>
</dbReference>
<dbReference type="Pfam" id="PF20684">
    <property type="entry name" value="Fung_rhodopsin"/>
    <property type="match status" value="1"/>
</dbReference>
<feature type="transmembrane region" description="Helical" evidence="7">
    <location>
        <begin position="225"/>
        <end position="245"/>
    </location>
</feature>
<organism evidence="9 10">
    <name type="scientific">Cladobotryum mycophilum</name>
    <dbReference type="NCBI Taxonomy" id="491253"/>
    <lineage>
        <taxon>Eukaryota</taxon>
        <taxon>Fungi</taxon>
        <taxon>Dikarya</taxon>
        <taxon>Ascomycota</taxon>
        <taxon>Pezizomycotina</taxon>
        <taxon>Sordariomycetes</taxon>
        <taxon>Hypocreomycetidae</taxon>
        <taxon>Hypocreales</taxon>
        <taxon>Hypocreaceae</taxon>
        <taxon>Cladobotryum</taxon>
    </lineage>
</organism>
<evidence type="ECO:0000256" key="1">
    <source>
        <dbReference type="ARBA" id="ARBA00004141"/>
    </source>
</evidence>
<comment type="caution">
    <text evidence="9">The sequence shown here is derived from an EMBL/GenBank/DDBJ whole genome shotgun (WGS) entry which is preliminary data.</text>
</comment>
<feature type="transmembrane region" description="Helical" evidence="7">
    <location>
        <begin position="257"/>
        <end position="282"/>
    </location>
</feature>
<keyword evidence="4 7" id="KW-0472">Membrane</keyword>
<gene>
    <name evidence="9" type="ORF">PT974_01971</name>
</gene>
<accession>A0ABR0SX82</accession>
<dbReference type="InterPro" id="IPR049326">
    <property type="entry name" value="Rhodopsin_dom_fungi"/>
</dbReference>
<feature type="domain" description="Rhodopsin" evidence="8">
    <location>
        <begin position="50"/>
        <end position="287"/>
    </location>
</feature>
<evidence type="ECO:0000256" key="4">
    <source>
        <dbReference type="ARBA" id="ARBA00023136"/>
    </source>
</evidence>
<evidence type="ECO:0000256" key="3">
    <source>
        <dbReference type="ARBA" id="ARBA00022989"/>
    </source>
</evidence>
<evidence type="ECO:0000313" key="9">
    <source>
        <dbReference type="EMBL" id="KAK5996634.1"/>
    </source>
</evidence>
<dbReference type="PANTHER" id="PTHR33048:SF124">
    <property type="entry name" value="INTEGRAL MEMBRANE PROTEIN"/>
    <property type="match status" value="1"/>
</dbReference>
<keyword evidence="2 7" id="KW-0812">Transmembrane</keyword>
<reference evidence="9 10" key="1">
    <citation type="submission" date="2024-01" db="EMBL/GenBank/DDBJ databases">
        <title>Complete genome of Cladobotryum mycophilum ATHUM6906.</title>
        <authorList>
            <person name="Christinaki A.C."/>
            <person name="Myridakis A.I."/>
            <person name="Kouvelis V.N."/>
        </authorList>
    </citation>
    <scope>NUCLEOTIDE SEQUENCE [LARGE SCALE GENOMIC DNA]</scope>
    <source>
        <strain evidence="9 10">ATHUM6906</strain>
    </source>
</reference>
<evidence type="ECO:0000256" key="6">
    <source>
        <dbReference type="SAM" id="MobiDB-lite"/>
    </source>
</evidence>
<feature type="compositionally biased region" description="Gly residues" evidence="6">
    <location>
        <begin position="303"/>
        <end position="313"/>
    </location>
</feature>
<evidence type="ECO:0000256" key="7">
    <source>
        <dbReference type="SAM" id="Phobius"/>
    </source>
</evidence>
<evidence type="ECO:0000259" key="8">
    <source>
        <dbReference type="Pfam" id="PF20684"/>
    </source>
</evidence>
<sequence length="409" mass="45160">MPVIDGVVTVLPSPEGYVVDFAHPQRAGVPHAYWVAGVGFFLNVLFMGQRLYTKAVFVGKLQIDDAFLILAWVVCMATIVLCLHMFATGSGGVHGWEISIHKYDIYMMDVFLAAFIYIIGGSLAKVSLLIFYFRLSPQTWFMVAIWSTIVFITGYTVGIFFALIFACNPIAKSWDVRITGGECINRASLYIATAAVNIISDVIIFILPLPVIVRLQIPRRQKIGLLLIFVLGSLTIVTSIVRVTILPQMLTSLDQTWVISWASVWIIVEANLIIMCASLPTIRKFLKHVAPRLVGDSIASGSGNKGASGGSGNPPGFRTIGMISTSDTRKKRREYSRFDQEDNEDIPTDLENQQTESYSMTTLPPIEVTTKASSNSLATIIDGLWEDNRSDKTMVKGVGLRPNKRLKCP</sequence>
<keyword evidence="10" id="KW-1185">Reference proteome</keyword>
<feature type="transmembrane region" description="Helical" evidence="7">
    <location>
        <begin position="140"/>
        <end position="167"/>
    </location>
</feature>
<protein>
    <recommendedName>
        <fullName evidence="8">Rhodopsin domain-containing protein</fullName>
    </recommendedName>
</protein>
<evidence type="ECO:0000256" key="2">
    <source>
        <dbReference type="ARBA" id="ARBA00022692"/>
    </source>
</evidence>
<dbReference type="InterPro" id="IPR052337">
    <property type="entry name" value="SAT4-like"/>
</dbReference>
<feature type="transmembrane region" description="Helical" evidence="7">
    <location>
        <begin position="32"/>
        <end position="53"/>
    </location>
</feature>
<feature type="transmembrane region" description="Helical" evidence="7">
    <location>
        <begin position="106"/>
        <end position="133"/>
    </location>
</feature>